<organism evidence="1 2">
    <name type="scientific">Rosa chinensis</name>
    <name type="common">China rose</name>
    <dbReference type="NCBI Taxonomy" id="74649"/>
    <lineage>
        <taxon>Eukaryota</taxon>
        <taxon>Viridiplantae</taxon>
        <taxon>Streptophyta</taxon>
        <taxon>Embryophyta</taxon>
        <taxon>Tracheophyta</taxon>
        <taxon>Spermatophyta</taxon>
        <taxon>Magnoliopsida</taxon>
        <taxon>eudicotyledons</taxon>
        <taxon>Gunneridae</taxon>
        <taxon>Pentapetalae</taxon>
        <taxon>rosids</taxon>
        <taxon>fabids</taxon>
        <taxon>Rosales</taxon>
        <taxon>Rosaceae</taxon>
        <taxon>Rosoideae</taxon>
        <taxon>Rosoideae incertae sedis</taxon>
        <taxon>Rosa</taxon>
    </lineage>
</organism>
<reference evidence="1 2" key="1">
    <citation type="journal article" date="2018" name="Nat. Genet.">
        <title>The Rosa genome provides new insights in the design of modern roses.</title>
        <authorList>
            <person name="Bendahmane M."/>
        </authorList>
    </citation>
    <scope>NUCLEOTIDE SEQUENCE [LARGE SCALE GENOMIC DNA]</scope>
    <source>
        <strain evidence="2">cv. Old Blush</strain>
    </source>
</reference>
<accession>A0A2P6S945</accession>
<comment type="caution">
    <text evidence="1">The sequence shown here is derived from an EMBL/GenBank/DDBJ whole genome shotgun (WGS) entry which is preliminary data.</text>
</comment>
<dbReference type="Gramene" id="PRQ55176">
    <property type="protein sequence ID" value="PRQ55176"/>
    <property type="gene ID" value="RchiOBHm_Chr1g0321731"/>
</dbReference>
<evidence type="ECO:0000313" key="2">
    <source>
        <dbReference type="Proteomes" id="UP000238479"/>
    </source>
</evidence>
<dbReference type="EMBL" id="PDCK01000039">
    <property type="protein sequence ID" value="PRQ55176.1"/>
    <property type="molecule type" value="Genomic_DNA"/>
</dbReference>
<keyword evidence="2" id="KW-1185">Reference proteome</keyword>
<dbReference type="Proteomes" id="UP000238479">
    <property type="component" value="Chromosome 1"/>
</dbReference>
<evidence type="ECO:0000313" key="1">
    <source>
        <dbReference type="EMBL" id="PRQ55176.1"/>
    </source>
</evidence>
<proteinExistence type="predicted"/>
<sequence>MEKIYAHHRSLAKKVDTVNPEVEEDKPSVHDSVKSKIFNLTSPTIMIAYIKWTLC</sequence>
<dbReference type="AlphaFoldDB" id="A0A2P6S945"/>
<protein>
    <submittedName>
        <fullName evidence="1">Uncharacterized protein</fullName>
    </submittedName>
</protein>
<name>A0A2P6S945_ROSCH</name>
<gene>
    <name evidence="1" type="ORF">RchiOBHm_Chr1g0321731</name>
</gene>